<feature type="binding site" evidence="6">
    <location>
        <position position="359"/>
    </location>
    <ligand>
        <name>Zn(2+)</name>
        <dbReference type="ChEBI" id="CHEBI:29105"/>
        <note>catalytic</note>
    </ligand>
</feature>
<keyword evidence="3 6" id="KW-0378">Hydrolase</keyword>
<organism evidence="9 10">
    <name type="scientific">Acropora cervicornis</name>
    <name type="common">Staghorn coral</name>
    <dbReference type="NCBI Taxonomy" id="6130"/>
    <lineage>
        <taxon>Eukaryota</taxon>
        <taxon>Metazoa</taxon>
        <taxon>Cnidaria</taxon>
        <taxon>Anthozoa</taxon>
        <taxon>Hexacorallia</taxon>
        <taxon>Scleractinia</taxon>
        <taxon>Astrocoeniina</taxon>
        <taxon>Acroporidae</taxon>
        <taxon>Acropora</taxon>
    </lineage>
</organism>
<dbReference type="PRINTS" id="PR00480">
    <property type="entry name" value="ASTACIN"/>
</dbReference>
<keyword evidence="5 6" id="KW-0482">Metalloprotease</keyword>
<feature type="domain" description="Peptidase M12A" evidence="8">
    <location>
        <begin position="255"/>
        <end position="457"/>
    </location>
</feature>
<dbReference type="PROSITE" id="PS51864">
    <property type="entry name" value="ASTACIN"/>
    <property type="match status" value="1"/>
</dbReference>
<dbReference type="EMBL" id="JARQWQ010000003">
    <property type="protein sequence ID" value="KAK2573000.1"/>
    <property type="molecule type" value="Genomic_DNA"/>
</dbReference>
<dbReference type="Proteomes" id="UP001249851">
    <property type="component" value="Unassembled WGS sequence"/>
</dbReference>
<dbReference type="Gene3D" id="3.40.390.10">
    <property type="entry name" value="Collagenase (Catalytic Domain)"/>
    <property type="match status" value="1"/>
</dbReference>
<feature type="binding site" evidence="6">
    <location>
        <position position="365"/>
    </location>
    <ligand>
        <name>Zn(2+)</name>
        <dbReference type="ChEBI" id="CHEBI:29105"/>
        <note>catalytic</note>
    </ligand>
</feature>
<dbReference type="GO" id="GO:0004222">
    <property type="term" value="F:metalloendopeptidase activity"/>
    <property type="evidence" value="ECO:0007669"/>
    <property type="project" value="UniProtKB-UniRule"/>
</dbReference>
<keyword evidence="2 6" id="KW-0479">Metal-binding</keyword>
<proteinExistence type="predicted"/>
<dbReference type="SUPFAM" id="SSF55486">
    <property type="entry name" value="Metalloproteases ('zincins'), catalytic domain"/>
    <property type="match status" value="1"/>
</dbReference>
<feature type="binding site" evidence="6">
    <location>
        <position position="355"/>
    </location>
    <ligand>
        <name>Zn(2+)</name>
        <dbReference type="ChEBI" id="CHEBI:29105"/>
        <note>catalytic</note>
    </ligand>
</feature>
<dbReference type="GO" id="GO:0006508">
    <property type="term" value="P:proteolysis"/>
    <property type="evidence" value="ECO:0007669"/>
    <property type="project" value="UniProtKB-KW"/>
</dbReference>
<dbReference type="InterPro" id="IPR024079">
    <property type="entry name" value="MetalloPept_cat_dom_sf"/>
</dbReference>
<dbReference type="EC" id="3.4.24.-" evidence="7"/>
<dbReference type="CDD" id="cd04280">
    <property type="entry name" value="ZnMc_astacin_like"/>
    <property type="match status" value="1"/>
</dbReference>
<dbReference type="InterPro" id="IPR034035">
    <property type="entry name" value="Astacin-like_dom"/>
</dbReference>
<evidence type="ECO:0000256" key="7">
    <source>
        <dbReference type="RuleBase" id="RU361183"/>
    </source>
</evidence>
<evidence type="ECO:0000313" key="10">
    <source>
        <dbReference type="Proteomes" id="UP001249851"/>
    </source>
</evidence>
<dbReference type="SMART" id="SM00235">
    <property type="entry name" value="ZnMc"/>
    <property type="match status" value="1"/>
</dbReference>
<evidence type="ECO:0000313" key="9">
    <source>
        <dbReference type="EMBL" id="KAK2573000.1"/>
    </source>
</evidence>
<evidence type="ECO:0000256" key="4">
    <source>
        <dbReference type="ARBA" id="ARBA00022833"/>
    </source>
</evidence>
<evidence type="ECO:0000256" key="2">
    <source>
        <dbReference type="ARBA" id="ARBA00022723"/>
    </source>
</evidence>
<keyword evidence="1 6" id="KW-0645">Protease</keyword>
<dbReference type="PANTHER" id="PTHR10127:SF780">
    <property type="entry name" value="METALLOENDOPEPTIDASE"/>
    <property type="match status" value="1"/>
</dbReference>
<dbReference type="Pfam" id="PF01400">
    <property type="entry name" value="Astacin"/>
    <property type="match status" value="1"/>
</dbReference>
<reference evidence="9" key="2">
    <citation type="journal article" date="2023" name="Science">
        <title>Genomic signatures of disease resistance in endangered staghorn corals.</title>
        <authorList>
            <person name="Vollmer S.V."/>
            <person name="Selwyn J.D."/>
            <person name="Despard B.A."/>
            <person name="Roesel C.L."/>
        </authorList>
    </citation>
    <scope>NUCLEOTIDE SEQUENCE</scope>
    <source>
        <strain evidence="9">K2</strain>
    </source>
</reference>
<reference evidence="9" key="1">
    <citation type="journal article" date="2023" name="G3 (Bethesda)">
        <title>Whole genome assembly and annotation of the endangered Caribbean coral Acropora cervicornis.</title>
        <authorList>
            <person name="Selwyn J.D."/>
            <person name="Vollmer S.V."/>
        </authorList>
    </citation>
    <scope>NUCLEOTIDE SEQUENCE</scope>
    <source>
        <strain evidence="9">K2</strain>
    </source>
</reference>
<dbReference type="InterPro" id="IPR006026">
    <property type="entry name" value="Peptidase_Metallo"/>
</dbReference>
<dbReference type="InterPro" id="IPR001506">
    <property type="entry name" value="Peptidase_M12A"/>
</dbReference>
<protein>
    <recommendedName>
        <fullName evidence="7">Metalloendopeptidase</fullName>
        <ecNumber evidence="7">3.4.24.-</ecNumber>
    </recommendedName>
</protein>
<evidence type="ECO:0000259" key="8">
    <source>
        <dbReference type="PROSITE" id="PS51864"/>
    </source>
</evidence>
<feature type="active site" evidence="6">
    <location>
        <position position="356"/>
    </location>
</feature>
<accession>A0AAD9R4P0</accession>
<name>A0AAD9R4P0_ACRCE</name>
<gene>
    <name evidence="9" type="ORF">P5673_002022</name>
</gene>
<dbReference type="FunFam" id="3.40.390.10:FF:000097">
    <property type="entry name" value="Metalloendopeptidase"/>
    <property type="match status" value="1"/>
</dbReference>
<keyword evidence="10" id="KW-1185">Reference proteome</keyword>
<evidence type="ECO:0000256" key="6">
    <source>
        <dbReference type="PROSITE-ProRule" id="PRU01211"/>
    </source>
</evidence>
<evidence type="ECO:0000256" key="5">
    <source>
        <dbReference type="ARBA" id="ARBA00023049"/>
    </source>
</evidence>
<keyword evidence="4 6" id="KW-0862">Zinc</keyword>
<evidence type="ECO:0000256" key="1">
    <source>
        <dbReference type="ARBA" id="ARBA00022670"/>
    </source>
</evidence>
<comment type="caution">
    <text evidence="6">Lacks conserved residue(s) required for the propagation of feature annotation.</text>
</comment>
<evidence type="ECO:0000256" key="3">
    <source>
        <dbReference type="ARBA" id="ARBA00022801"/>
    </source>
</evidence>
<comment type="caution">
    <text evidence="9">The sequence shown here is derived from an EMBL/GenBank/DDBJ whole genome shotgun (WGS) entry which is preliminary data.</text>
</comment>
<comment type="cofactor">
    <cofactor evidence="6 7">
        <name>Zn(2+)</name>
        <dbReference type="ChEBI" id="CHEBI:29105"/>
    </cofactor>
    <text evidence="6 7">Binds 1 zinc ion per subunit.</text>
</comment>
<dbReference type="PANTHER" id="PTHR10127">
    <property type="entry name" value="DISCOIDIN, CUB, EGF, LAMININ , AND ZINC METALLOPROTEASE DOMAIN CONTAINING"/>
    <property type="match status" value="1"/>
</dbReference>
<dbReference type="AlphaFoldDB" id="A0AAD9R4P0"/>
<dbReference type="GO" id="GO:0008270">
    <property type="term" value="F:zinc ion binding"/>
    <property type="evidence" value="ECO:0007669"/>
    <property type="project" value="UniProtKB-UniRule"/>
</dbReference>
<sequence length="460" mass="52645">MSNDITAITFEYSRQLLKLREISFKCHLVTRRGDKNLDESLSINPNSEAPNIKQPLTKQMPRRGKSMSILQWITLCLLCLHFSLAKSYNESSLKGFTDDTGWNTGDDQSAQIERKVSHKSAFPELTDTFTRDFKEQKSVNSVSDRFRTLFMRRQNPCVDHYVRERTGCGDEYQNVPRCRKTSLSGCSSSIRCYGTRKCVPVTEYRSACGARFVTGCECADCFAGFRKFEGDMMLKESQIHAAENGLDPTNLEHARGLKRRAQWPGGVVPYVIHPSAKNKILNALGIKGPTERAIFSAIKEWEEKTCIRFVPRTSQKDYVEFFAGDGCWSYVGDLMNGKQQISIGSGCFFHGIVLHEIGHALGFWHEQSRPDRDKYVTIIWDNIKPENKHNFNKYGHGSIDSLGVRYDYGSIMHYGKRDFAKWPWQTTIKTKHGESIGQRQHLSSLDVTQMNLYYKCNEKI</sequence>